<reference evidence="3 4" key="1">
    <citation type="submission" date="2020-04" db="EMBL/GenBank/DDBJ databases">
        <title>Thermobifida alba genome sequencing and assembly.</title>
        <authorList>
            <person name="Luzics S."/>
            <person name="Horvath B."/>
            <person name="Nagy I."/>
            <person name="Toth A."/>
            <person name="Nagy I."/>
            <person name="Kukolya J."/>
        </authorList>
    </citation>
    <scope>NUCLEOTIDE SEQUENCE [LARGE SCALE GENOMIC DNA]</scope>
    <source>
        <strain evidence="3 4">DSM 43795</strain>
    </source>
</reference>
<dbReference type="CDD" id="cd03820">
    <property type="entry name" value="GT4_AmsD-like"/>
    <property type="match status" value="1"/>
</dbReference>
<keyword evidence="4" id="KW-1185">Reference proteome</keyword>
<dbReference type="InterPro" id="IPR001296">
    <property type="entry name" value="Glyco_trans_1"/>
</dbReference>
<accession>A0ABY4L1Y1</accession>
<evidence type="ECO:0000259" key="2">
    <source>
        <dbReference type="Pfam" id="PF00534"/>
    </source>
</evidence>
<gene>
    <name evidence="3" type="ORF">FOF52_12625</name>
</gene>
<sequence length="1277" mass="136793">MSPPGRRPRPASARDPVLEEISFLCSGSTMKIAYLIHNIYGIGGTNRTVINQASALRHRHDVEIVSVFRHRDHPVLPIPPGVTVTSLVDTRLPPGEGVGVQGRRLHEGEERAGLPPEVFPREETRQRQYSLLTDDRLRDYLAGTDADVVVGTRPGLIVSLVRLAPDRIVKVGQEHLTHDMHPERLMAVMSDVYRGLDALVTVTEADARQYRERMDLPGVRVLAIPNSVPAPAIRRAAGTDPKTVVAAGRIEAIKRFDLLIDAFARVAPQHPDWTLRIYGDGAELPALRRQVARLGLGDAVLLMGPHPRIEEAWALGSFAAVTSARESFGMTIVEAMRAGLPVLSTACPLGPPEIIRDGVDGLLVANGDVAAVAEGLDRMMGDDAARTRMARNALHGSARFDPETIARRHEELFHELAGRPLPPASPPPPASATVVECTAAASATGSTTLRFARPPHRVLLRAGSAETALAVEEDGTVTVDPEDPRLSPGAWSVHRVDGDSVSPVPASLIDLRAYPLDPASVKRLSLAVPTRDPANRLGVVVRRAKPHAEVEAVAGDGSSLTLTGTLLGDSGLPDARLRLVRRGPAPAERLLPCPVGPDGAFTASIPVADLLLGERSAPEETWDLELVPHADSPGVRIGRHLDGVLGHDRTVSYPAVEVEGTDHGDVHVRPVFDAEEALTIEVRDTGTDARAAAAAGPVEATARLESFAWEGSRLRLRLGVGLASGGAAPVLGRAGEAWHWLGPDGAPAGPDMRWLRPHNRIEVELRNRRRPHRRAAFHTEVRTVGEPDRTGGSGTPRFEVTAVVDLAAADGGRLTKGQWDVVVRVRYFGVEAETAVREHTAEAEEQRRPACYAAATFADAFWSPDGALTVSVNGGLSFLHRALRRPADCRILDRPGHAELVVPLALALTGEVPLHLEARRQDGDTSLLPAVLGEEDGQTVLRARMAREDVSRPGLVRLRAVHGTRKGSLGLVLRTGPVEQRAFLRSPHGRVRLTDVALLDGSLQITGEHPNGALLSEGLRMAVVLVERESGRELRFPVSSLDAASFTAAVPLSGPAPDAGPCDGVFDVFAVFTASGLDTRVRVGADRSPSVRTDPLLRLVPHGAGRRLAVAYFTRPHGNLSLEVGAVRHAPASAVRVESAAWRTGDTLRITAVPTVGEDLPRAAVLRATAEGAAPLEAPARVEEADGTVRITAELSLGVPGPRTAELVWDLSLVLVHADGTRYGTALRPDPQIPHSRTIRGLRAFTFRPVTGRAGARLAVRVRPVALLRSALRRVLR</sequence>
<dbReference type="PANTHER" id="PTHR12526:SF627">
    <property type="entry name" value="D-RHAMNOSYLTRANSFERASE WBPZ"/>
    <property type="match status" value="1"/>
</dbReference>
<evidence type="ECO:0000256" key="1">
    <source>
        <dbReference type="ARBA" id="ARBA00022679"/>
    </source>
</evidence>
<dbReference type="EMBL" id="CP051627">
    <property type="protein sequence ID" value="UPT21687.1"/>
    <property type="molecule type" value="Genomic_DNA"/>
</dbReference>
<name>A0ABY4L1Y1_THEAE</name>
<feature type="domain" description="Glycosyl transferase family 1" evidence="2">
    <location>
        <begin position="238"/>
        <end position="393"/>
    </location>
</feature>
<dbReference type="Pfam" id="PF00534">
    <property type="entry name" value="Glycos_transf_1"/>
    <property type="match status" value="1"/>
</dbReference>
<evidence type="ECO:0000313" key="4">
    <source>
        <dbReference type="Proteomes" id="UP000832041"/>
    </source>
</evidence>
<dbReference type="PANTHER" id="PTHR12526">
    <property type="entry name" value="GLYCOSYLTRANSFERASE"/>
    <property type="match status" value="1"/>
</dbReference>
<organism evidence="3 4">
    <name type="scientific">Thermobifida alba</name>
    <name type="common">Thermomonospora alba</name>
    <dbReference type="NCBI Taxonomy" id="53522"/>
    <lineage>
        <taxon>Bacteria</taxon>
        <taxon>Bacillati</taxon>
        <taxon>Actinomycetota</taxon>
        <taxon>Actinomycetes</taxon>
        <taxon>Streptosporangiales</taxon>
        <taxon>Nocardiopsidaceae</taxon>
        <taxon>Thermobifida</taxon>
    </lineage>
</organism>
<evidence type="ECO:0000313" key="3">
    <source>
        <dbReference type="EMBL" id="UPT21687.1"/>
    </source>
</evidence>
<dbReference type="Proteomes" id="UP000832041">
    <property type="component" value="Chromosome"/>
</dbReference>
<dbReference type="RefSeq" id="WP_282573449.1">
    <property type="nucleotide sequence ID" value="NZ_CP051627.1"/>
</dbReference>
<dbReference type="Gene3D" id="3.40.50.2000">
    <property type="entry name" value="Glycogen Phosphorylase B"/>
    <property type="match status" value="2"/>
</dbReference>
<proteinExistence type="predicted"/>
<protein>
    <submittedName>
        <fullName evidence="3">Glycosyltransferase family 4 protein</fullName>
    </submittedName>
</protein>
<keyword evidence="1" id="KW-0808">Transferase</keyword>
<dbReference type="SUPFAM" id="SSF53756">
    <property type="entry name" value="UDP-Glycosyltransferase/glycogen phosphorylase"/>
    <property type="match status" value="1"/>
</dbReference>